<gene>
    <name evidence="9" type="ORF">HOLleu_07274</name>
</gene>
<dbReference type="PROSITE" id="PS50888">
    <property type="entry name" value="BHLH"/>
    <property type="match status" value="1"/>
</dbReference>
<dbReference type="CDD" id="cd11391">
    <property type="entry name" value="bHLH_PAS"/>
    <property type="match status" value="1"/>
</dbReference>
<dbReference type="InterPro" id="IPR001610">
    <property type="entry name" value="PAC"/>
</dbReference>
<evidence type="ECO:0000256" key="4">
    <source>
        <dbReference type="ARBA" id="ARBA00023163"/>
    </source>
</evidence>
<dbReference type="InterPro" id="IPR000014">
    <property type="entry name" value="PAS"/>
</dbReference>
<dbReference type="Proteomes" id="UP001152320">
    <property type="component" value="Chromosome 3"/>
</dbReference>
<protein>
    <submittedName>
        <fullName evidence="9">Endothelial PAS domain-containing protein 1</fullName>
    </submittedName>
</protein>
<dbReference type="PANTHER" id="PTHR23043">
    <property type="entry name" value="HYPOXIA-INDUCIBLE FACTOR 1 ALPHA"/>
    <property type="match status" value="1"/>
</dbReference>
<evidence type="ECO:0000256" key="2">
    <source>
        <dbReference type="ARBA" id="ARBA00022737"/>
    </source>
</evidence>
<feature type="compositionally biased region" description="Polar residues" evidence="6">
    <location>
        <begin position="749"/>
        <end position="773"/>
    </location>
</feature>
<comment type="caution">
    <text evidence="9">The sequence shown here is derived from an EMBL/GenBank/DDBJ whole genome shotgun (WGS) entry which is preliminary data.</text>
</comment>
<evidence type="ECO:0000259" key="7">
    <source>
        <dbReference type="PROSITE" id="PS50112"/>
    </source>
</evidence>
<dbReference type="OrthoDB" id="6021714at2759"/>
<dbReference type="GO" id="GO:0000977">
    <property type="term" value="F:RNA polymerase II transcription regulatory region sequence-specific DNA binding"/>
    <property type="evidence" value="ECO:0007669"/>
    <property type="project" value="TreeGrafter"/>
</dbReference>
<evidence type="ECO:0000313" key="10">
    <source>
        <dbReference type="Proteomes" id="UP001152320"/>
    </source>
</evidence>
<dbReference type="InterPro" id="IPR035965">
    <property type="entry name" value="PAS-like_dom_sf"/>
</dbReference>
<keyword evidence="5" id="KW-0539">Nucleus</keyword>
<sequence length="1143" mass="124957">MVSDQPLKGKSSSVRNGNRSRTSNPFYTALAEKSRHAAKMRRDKESEEISALSKLLPYPEEVTSRLDKGSVIRLATSFLRMKKYSQKEGDALLEELKSTVPKSEKITKDVVKADVADGNLMMQAWNGFVIFVSRKGQIYFISENASKHLGIHQYEMLGKSVLDFIHPDDHKELAKQFMVSVPGQQTFKGYGMEGTKDRPTAMSINFFNQTDEEYVSVSDFVQERSFFLRMRSVMSKKSSSGKGKVMGYRVVNFSGRLKLKSSPNNSGFTVEGLICLCRPIQPLPVLEIRMDGNMFMSRHGMDMSFTFCDPRIITLIGYEPHELIGKTAYQFHNPLDARKVSDCHSNLIVKGSSMSKYYRFLGKTSQWVWMRTKATIIYNTSGVAQYVVAMNYVVGKEEGERMLMLERMQEAIESPPSCSSDGEAYQSPQLSPTQSSPSPENDIHEPLKAEDVAHYIPAAVCQHQPIIKPPTENVDFSSLVPEKKSNLSAVPVQRMDTTEYLNSSPSVVQMEGPPAPSQGYSTSSSVNPQPSLPHMFQTELSKSDSPQSDLESVSSGSTGSVSSPCVLSVSDMKGSSERESDNRLEDIMDVTNSIQTVASTSAGLVVSSQMFGSPGSGSSFADSPCSPTSGNSFLEDFVENEVFKHDQTSNMDRNGSCGDFLKKLSGSQQVLSVSVTDLTPFDTEQSLPQDIADFSLEFFNKLIDQSAQDAVTVMGNDLEFSDSSDLKINASSSFSTTNGAVITELPNDTPVTQGSTVYGLNNTTSQTNVNDGSGQVPLPYSEGQYSSPTHNTNQFSPPTQSHHSASIPRNVTDGLSKLKIKDSRQQTSGTASPATKSLLKALLTGREGNPLANSTSCRPGVNSNSPPIGNSSGIYYPRTGAPPPVSTAQCAPSEMQYVALNNNILGQDDLGIYERQRQQRLLLEHHQRQQQSILLQNQLQEQQLLERQQQQQLMQEVESTFMSSPPQHQDQTVMGGFPRGPSDMMGIPQNSFVMQEMGVPVSSQQRTDLLSTEISSETANVPFSAQNFSSGNSQMMGEMYQNLQMNGSCSPVSLPGPYQVQPLVQPVIQNGTMQNNIPSSMLPQFQTNGASVVESAGVKCNSVNSASASWMPSSSSAQPDVASKFIGGMGNEGHFLVQGGPRF</sequence>
<dbReference type="GO" id="GO:0005634">
    <property type="term" value="C:nucleus"/>
    <property type="evidence" value="ECO:0007669"/>
    <property type="project" value="UniProtKB-SubCell"/>
</dbReference>
<keyword evidence="4" id="KW-0804">Transcription</keyword>
<feature type="compositionally biased region" description="Polar residues" evidence="6">
    <location>
        <begin position="783"/>
        <end position="809"/>
    </location>
</feature>
<keyword evidence="10" id="KW-1185">Reference proteome</keyword>
<dbReference type="EMBL" id="JAIZAY010000003">
    <property type="protein sequence ID" value="KAJ8044506.1"/>
    <property type="molecule type" value="Genomic_DNA"/>
</dbReference>
<dbReference type="AlphaFoldDB" id="A0A9Q1HGV0"/>
<keyword evidence="2" id="KW-0677">Repeat</keyword>
<organism evidence="9 10">
    <name type="scientific">Holothuria leucospilota</name>
    <name type="common">Black long sea cucumber</name>
    <name type="synonym">Mertensiothuria leucospilota</name>
    <dbReference type="NCBI Taxonomy" id="206669"/>
    <lineage>
        <taxon>Eukaryota</taxon>
        <taxon>Metazoa</taxon>
        <taxon>Echinodermata</taxon>
        <taxon>Eleutherozoa</taxon>
        <taxon>Echinozoa</taxon>
        <taxon>Holothuroidea</taxon>
        <taxon>Aspidochirotacea</taxon>
        <taxon>Aspidochirotida</taxon>
        <taxon>Holothuriidae</taxon>
        <taxon>Holothuria</taxon>
    </lineage>
</organism>
<evidence type="ECO:0000256" key="3">
    <source>
        <dbReference type="ARBA" id="ARBA00023015"/>
    </source>
</evidence>
<dbReference type="Pfam" id="PF23171">
    <property type="entry name" value="bHLH_HIF1A"/>
    <property type="match status" value="1"/>
</dbReference>
<feature type="region of interest" description="Disordered" evidence="6">
    <location>
        <begin position="1"/>
        <end position="44"/>
    </location>
</feature>
<proteinExistence type="predicted"/>
<feature type="compositionally biased region" description="Low complexity" evidence="6">
    <location>
        <begin position="552"/>
        <end position="563"/>
    </location>
</feature>
<dbReference type="SMART" id="SM00086">
    <property type="entry name" value="PAC"/>
    <property type="match status" value="1"/>
</dbReference>
<feature type="compositionally biased region" description="Polar residues" evidence="6">
    <location>
        <begin position="538"/>
        <end position="551"/>
    </location>
</feature>
<feature type="region of interest" description="Disordered" evidence="6">
    <location>
        <begin position="745"/>
        <end position="809"/>
    </location>
</feature>
<dbReference type="PANTHER" id="PTHR23043:SF40">
    <property type="match status" value="1"/>
</dbReference>
<dbReference type="SUPFAM" id="SSF55785">
    <property type="entry name" value="PYP-like sensor domain (PAS domain)"/>
    <property type="match status" value="2"/>
</dbReference>
<comment type="subcellular location">
    <subcellularLocation>
        <location evidence="1">Nucleus</location>
    </subcellularLocation>
</comment>
<feature type="domain" description="PAS" evidence="7">
    <location>
        <begin position="305"/>
        <end position="351"/>
    </location>
</feature>
<dbReference type="InterPro" id="IPR011598">
    <property type="entry name" value="bHLH_dom"/>
</dbReference>
<dbReference type="Pfam" id="PF00989">
    <property type="entry name" value="PAS"/>
    <property type="match status" value="1"/>
</dbReference>
<feature type="compositionally biased region" description="Low complexity" evidence="6">
    <location>
        <begin position="426"/>
        <end position="439"/>
    </location>
</feature>
<evidence type="ECO:0000256" key="6">
    <source>
        <dbReference type="SAM" id="MobiDB-lite"/>
    </source>
</evidence>
<dbReference type="InterPro" id="IPR036638">
    <property type="entry name" value="HLH_DNA-bd_sf"/>
</dbReference>
<dbReference type="SMART" id="SM00091">
    <property type="entry name" value="PAS"/>
    <property type="match status" value="2"/>
</dbReference>
<dbReference type="Gene3D" id="3.30.450.20">
    <property type="entry name" value="PAS domain"/>
    <property type="match status" value="2"/>
</dbReference>
<feature type="compositionally biased region" description="Basic and acidic residues" evidence="6">
    <location>
        <begin position="32"/>
        <end position="44"/>
    </location>
</feature>
<evidence type="ECO:0000256" key="5">
    <source>
        <dbReference type="ARBA" id="ARBA00023242"/>
    </source>
</evidence>
<feature type="domain" description="BHLH" evidence="8">
    <location>
        <begin position="29"/>
        <end position="82"/>
    </location>
</feature>
<evidence type="ECO:0000256" key="1">
    <source>
        <dbReference type="ARBA" id="ARBA00004123"/>
    </source>
</evidence>
<dbReference type="InterPro" id="IPR013767">
    <property type="entry name" value="PAS_fold"/>
</dbReference>
<dbReference type="SMART" id="SM00353">
    <property type="entry name" value="HLH"/>
    <property type="match status" value="1"/>
</dbReference>
<feature type="compositionally biased region" description="Polar residues" evidence="6">
    <location>
        <begin position="10"/>
        <end position="26"/>
    </location>
</feature>
<dbReference type="Pfam" id="PF14598">
    <property type="entry name" value="PAS_11"/>
    <property type="match status" value="1"/>
</dbReference>
<dbReference type="GO" id="GO:0046983">
    <property type="term" value="F:protein dimerization activity"/>
    <property type="evidence" value="ECO:0007669"/>
    <property type="project" value="InterPro"/>
</dbReference>
<feature type="region of interest" description="Disordered" evidence="6">
    <location>
        <begin position="504"/>
        <end position="582"/>
    </location>
</feature>
<keyword evidence="3" id="KW-0805">Transcription regulation</keyword>
<dbReference type="SUPFAM" id="SSF47459">
    <property type="entry name" value="HLH, helix-loop-helix DNA-binding domain"/>
    <property type="match status" value="1"/>
</dbReference>
<evidence type="ECO:0000313" key="9">
    <source>
        <dbReference type="EMBL" id="KAJ8044506.1"/>
    </source>
</evidence>
<feature type="compositionally biased region" description="Polar residues" evidence="6">
    <location>
        <begin position="518"/>
        <end position="529"/>
    </location>
</feature>
<accession>A0A9Q1HGV0</accession>
<name>A0A9Q1HGV0_HOLLE</name>
<feature type="region of interest" description="Disordered" evidence="6">
    <location>
        <begin position="412"/>
        <end position="444"/>
    </location>
</feature>
<feature type="domain" description="PAS" evidence="7">
    <location>
        <begin position="121"/>
        <end position="184"/>
    </location>
</feature>
<dbReference type="CDD" id="cd00130">
    <property type="entry name" value="PAS"/>
    <property type="match status" value="2"/>
</dbReference>
<reference evidence="9" key="1">
    <citation type="submission" date="2021-10" db="EMBL/GenBank/DDBJ databases">
        <title>Tropical sea cucumber genome reveals ecological adaptation and Cuvierian tubules defense mechanism.</title>
        <authorList>
            <person name="Chen T."/>
        </authorList>
    </citation>
    <scope>NUCLEOTIDE SEQUENCE</scope>
    <source>
        <strain evidence="9">Nanhai2018</strain>
        <tissue evidence="9">Muscle</tissue>
    </source>
</reference>
<dbReference type="GO" id="GO:0000981">
    <property type="term" value="F:DNA-binding transcription factor activity, RNA polymerase II-specific"/>
    <property type="evidence" value="ECO:0007669"/>
    <property type="project" value="TreeGrafter"/>
</dbReference>
<dbReference type="PROSITE" id="PS50112">
    <property type="entry name" value="PAS"/>
    <property type="match status" value="2"/>
</dbReference>
<evidence type="ECO:0000259" key="8">
    <source>
        <dbReference type="PROSITE" id="PS50888"/>
    </source>
</evidence>